<dbReference type="FunFam" id="3.40.50.300:FF:000510">
    <property type="entry name" value="ADP-ribosylation factor 1"/>
    <property type="match status" value="1"/>
</dbReference>
<sequence>MGLWFSSLLSLFGDKEARILVLGLDNAGKTTILYRLHVGEVVQTIPTIGFNVETVTYKNIKFQVWDLGGQTSIRPYWRCYYPNTQAIIYVVDSCDVDRLPTSRDEFQAILEEEELRDAAILVYANKQDLPGALSDAQVAEGLGLTSIKNRDWSIFKTSAIKGEGLFEGLDWLSNTLEQLIKSIDGGLVARKLEEWLAFCTRRAAAAAAAAAGAGIAAAADVDPPVFAVVRALYDKARAQAVAAGGGFAARDAEARSLQPALDLLATLTYPAARLPVSQAQRVACFLALPECPGTAGQIRIDPLGLLVSLHAPHHTPMWFNADHCLLPVKHGGRTAPANLVALQWHANATKSDRLLDPWLHRPLLLAELGQQPGKYVTEGQLERPEGLRAALTKQGRAATFDNVSQLMATKEPWCSARAGARGDAGLARPGAERTAVRRTKHMWYVEEEAALVGEVTAQERDAVSAGEGAELRVDWTKVARRVSALGVQRDNEQCRATWRRMRTASQKQPDDDGSSSDDGAEPDGASAHRRQPRASPVWWSEEEHEKGARLVGALGARVAAGGRLPRELPAQLEWACTEVFGCGLAAAFPGRSTAGVVDMCQTTCKTAINLARIRINHKFGLRRRAAIEQKQQDWRRRWPHFAPYLADLTAPGTGVQLLRDEELSWAASEEGQQAIVSFVQDPHKAGVTFLPLLDEFCQDLAASDDDYDDAAGAGDGSGSLPRGAAAAAAQAAAALAGLSLSGEEQGSAAAAAEATEEFVDLANSNSEAEAETAVAPRASRQQAPPPEGWATQTDT</sequence>
<dbReference type="GO" id="GO:0005794">
    <property type="term" value="C:Golgi apparatus"/>
    <property type="evidence" value="ECO:0007669"/>
    <property type="project" value="UniProtKB-SubCell"/>
</dbReference>
<evidence type="ECO:0000256" key="4">
    <source>
        <dbReference type="ARBA" id="ARBA00022707"/>
    </source>
</evidence>
<feature type="binding site" evidence="12">
    <location>
        <position position="69"/>
    </location>
    <ligand>
        <name>GTP</name>
        <dbReference type="ChEBI" id="CHEBI:37565"/>
    </ligand>
</feature>
<organism evidence="16 17">
    <name type="scientific">Micractinium conductrix</name>
    <dbReference type="NCBI Taxonomy" id="554055"/>
    <lineage>
        <taxon>Eukaryota</taxon>
        <taxon>Viridiplantae</taxon>
        <taxon>Chlorophyta</taxon>
        <taxon>core chlorophytes</taxon>
        <taxon>Trebouxiophyceae</taxon>
        <taxon>Chlorellales</taxon>
        <taxon>Chlorellaceae</taxon>
        <taxon>Chlorella clade</taxon>
        <taxon>Micractinium</taxon>
    </lineage>
</organism>
<dbReference type="InterPro" id="IPR005225">
    <property type="entry name" value="Small_GTP-bd"/>
</dbReference>
<keyword evidence="7" id="KW-0653">Protein transport</keyword>
<dbReference type="PRINTS" id="PR00328">
    <property type="entry name" value="SAR1GTPBP"/>
</dbReference>
<keyword evidence="17" id="KW-1185">Reference proteome</keyword>
<dbReference type="NCBIfam" id="TIGR00231">
    <property type="entry name" value="small_GTP"/>
    <property type="match status" value="1"/>
</dbReference>
<evidence type="ECO:0000259" key="15">
    <source>
        <dbReference type="PROSITE" id="PS50090"/>
    </source>
</evidence>
<keyword evidence="10" id="KW-0449">Lipoprotein</keyword>
<evidence type="ECO:0000256" key="8">
    <source>
        <dbReference type="ARBA" id="ARBA00023034"/>
    </source>
</evidence>
<dbReference type="SMART" id="SM00175">
    <property type="entry name" value="RAB"/>
    <property type="match status" value="1"/>
</dbReference>
<keyword evidence="13" id="KW-0479">Metal-binding</keyword>
<feature type="binding site" evidence="12">
    <location>
        <begin position="125"/>
        <end position="128"/>
    </location>
    <ligand>
        <name>GTP</name>
        <dbReference type="ChEBI" id="CHEBI:37565"/>
    </ligand>
</feature>
<dbReference type="PROSITE" id="PS50090">
    <property type="entry name" value="MYB_LIKE"/>
    <property type="match status" value="1"/>
</dbReference>
<dbReference type="InterPro" id="IPR024156">
    <property type="entry name" value="Small_GTPase_ARF"/>
</dbReference>
<evidence type="ECO:0000256" key="14">
    <source>
        <dbReference type="SAM" id="MobiDB-lite"/>
    </source>
</evidence>
<dbReference type="Gene3D" id="3.40.50.300">
    <property type="entry name" value="P-loop containing nucleotide triphosphate hydrolases"/>
    <property type="match status" value="1"/>
</dbReference>
<dbReference type="SUPFAM" id="SSF52540">
    <property type="entry name" value="P-loop containing nucleoside triphosphate hydrolases"/>
    <property type="match status" value="1"/>
</dbReference>
<evidence type="ECO:0000256" key="12">
    <source>
        <dbReference type="PIRSR" id="PIRSR606689-1"/>
    </source>
</evidence>
<evidence type="ECO:0000256" key="7">
    <source>
        <dbReference type="ARBA" id="ARBA00022927"/>
    </source>
</evidence>
<feature type="binding site" evidence="13">
    <location>
        <position position="47"/>
    </location>
    <ligand>
        <name>Mg(2+)</name>
        <dbReference type="ChEBI" id="CHEBI:18420"/>
    </ligand>
</feature>
<dbReference type="Pfam" id="PF00025">
    <property type="entry name" value="Arf"/>
    <property type="match status" value="1"/>
</dbReference>
<dbReference type="GO" id="GO:0003924">
    <property type="term" value="F:GTPase activity"/>
    <property type="evidence" value="ECO:0007669"/>
    <property type="project" value="InterPro"/>
</dbReference>
<name>A0A2P6VE64_9CHLO</name>
<feature type="region of interest" description="Disordered" evidence="14">
    <location>
        <begin position="760"/>
        <end position="795"/>
    </location>
</feature>
<feature type="domain" description="Myb-like" evidence="15">
    <location>
        <begin position="435"/>
        <end position="502"/>
    </location>
</feature>
<dbReference type="InterPro" id="IPR027417">
    <property type="entry name" value="P-loop_NTPase"/>
</dbReference>
<evidence type="ECO:0000313" key="17">
    <source>
        <dbReference type="Proteomes" id="UP000239649"/>
    </source>
</evidence>
<feature type="compositionally biased region" description="Low complexity" evidence="14">
    <location>
        <begin position="762"/>
        <end position="782"/>
    </location>
</feature>
<dbReference type="InterPro" id="IPR006689">
    <property type="entry name" value="Small_GTPase_ARF/SAR"/>
</dbReference>
<keyword evidence="8" id="KW-0333">Golgi apparatus</keyword>
<dbReference type="InterPro" id="IPR001005">
    <property type="entry name" value="SANT/Myb"/>
</dbReference>
<gene>
    <name evidence="16" type="ORF">C2E20_4315</name>
</gene>
<evidence type="ECO:0000256" key="3">
    <source>
        <dbReference type="ARBA" id="ARBA00022448"/>
    </source>
</evidence>
<feature type="binding site" evidence="12">
    <location>
        <begin position="23"/>
        <end position="30"/>
    </location>
    <ligand>
        <name>GTP</name>
        <dbReference type="ChEBI" id="CHEBI:37565"/>
    </ligand>
</feature>
<proteinExistence type="inferred from homology"/>
<keyword evidence="9 12" id="KW-0342">GTP-binding</keyword>
<dbReference type="Proteomes" id="UP000239649">
    <property type="component" value="Unassembled WGS sequence"/>
</dbReference>
<reference evidence="16 17" key="1">
    <citation type="journal article" date="2018" name="Plant J.">
        <title>Genome sequences of Chlorella sorokiniana UTEX 1602 and Micractinium conductrix SAG 241.80: implications to maltose excretion by a green alga.</title>
        <authorList>
            <person name="Arriola M.B."/>
            <person name="Velmurugan N."/>
            <person name="Zhang Y."/>
            <person name="Plunkett M.H."/>
            <person name="Hondzo H."/>
            <person name="Barney B.M."/>
        </authorList>
    </citation>
    <scope>NUCLEOTIDE SEQUENCE [LARGE SCALE GENOMIC DNA]</scope>
    <source>
        <strain evidence="16 17">SAG 241.80</strain>
    </source>
</reference>
<dbReference type="STRING" id="554055.A0A2P6VE64"/>
<evidence type="ECO:0000256" key="9">
    <source>
        <dbReference type="ARBA" id="ARBA00023134"/>
    </source>
</evidence>
<keyword evidence="6" id="KW-0931">ER-Golgi transport</keyword>
<comment type="function">
    <text evidence="11">GTP-binding protein involved in protein trafficking; may modulate vesicle budding and uncoating within the Golgi apparatus.</text>
</comment>
<evidence type="ECO:0000256" key="5">
    <source>
        <dbReference type="ARBA" id="ARBA00022741"/>
    </source>
</evidence>
<keyword evidence="5 12" id="KW-0547">Nucleotide-binding</keyword>
<accession>A0A2P6VE64</accession>
<dbReference type="EMBL" id="LHPF02000010">
    <property type="protein sequence ID" value="PSC72384.1"/>
    <property type="molecule type" value="Genomic_DNA"/>
</dbReference>
<comment type="subcellular location">
    <subcellularLocation>
        <location evidence="1">Golgi apparatus</location>
    </subcellularLocation>
</comment>
<evidence type="ECO:0000256" key="10">
    <source>
        <dbReference type="ARBA" id="ARBA00023288"/>
    </source>
</evidence>
<protein>
    <submittedName>
        <fullName evidence="16">ADP-ribosylation factor 1 isoform A</fullName>
    </submittedName>
</protein>
<comment type="caution">
    <text evidence="16">The sequence shown here is derived from an EMBL/GenBank/DDBJ whole genome shotgun (WGS) entry which is preliminary data.</text>
</comment>
<dbReference type="AlphaFoldDB" id="A0A2P6VE64"/>
<dbReference type="OrthoDB" id="2011769at2759"/>
<evidence type="ECO:0000256" key="2">
    <source>
        <dbReference type="ARBA" id="ARBA00010290"/>
    </source>
</evidence>
<feature type="binding site" evidence="13">
    <location>
        <position position="30"/>
    </location>
    <ligand>
        <name>Mg(2+)</name>
        <dbReference type="ChEBI" id="CHEBI:18420"/>
    </ligand>
</feature>
<dbReference type="CDD" id="cd04151">
    <property type="entry name" value="Arl1"/>
    <property type="match status" value="1"/>
</dbReference>
<dbReference type="SMART" id="SM00178">
    <property type="entry name" value="SAR"/>
    <property type="match status" value="1"/>
</dbReference>
<evidence type="ECO:0000256" key="6">
    <source>
        <dbReference type="ARBA" id="ARBA00022892"/>
    </source>
</evidence>
<evidence type="ECO:0000256" key="13">
    <source>
        <dbReference type="PIRSR" id="PIRSR606689-2"/>
    </source>
</evidence>
<dbReference type="PROSITE" id="PS51417">
    <property type="entry name" value="ARF"/>
    <property type="match status" value="1"/>
</dbReference>
<evidence type="ECO:0000256" key="11">
    <source>
        <dbReference type="ARBA" id="ARBA00053326"/>
    </source>
</evidence>
<keyword evidence="13" id="KW-0460">Magnesium</keyword>
<dbReference type="SMART" id="SM00177">
    <property type="entry name" value="ARF"/>
    <property type="match status" value="1"/>
</dbReference>
<dbReference type="GO" id="GO:0015031">
    <property type="term" value="P:protein transport"/>
    <property type="evidence" value="ECO:0007669"/>
    <property type="project" value="UniProtKB-KW"/>
</dbReference>
<feature type="region of interest" description="Disordered" evidence="14">
    <location>
        <begin position="500"/>
        <end position="542"/>
    </location>
</feature>
<evidence type="ECO:0000313" key="16">
    <source>
        <dbReference type="EMBL" id="PSC72384.1"/>
    </source>
</evidence>
<dbReference type="PANTHER" id="PTHR11711">
    <property type="entry name" value="ADP RIBOSYLATION FACTOR-RELATED"/>
    <property type="match status" value="1"/>
</dbReference>
<dbReference type="GO" id="GO:0016192">
    <property type="term" value="P:vesicle-mediated transport"/>
    <property type="evidence" value="ECO:0007669"/>
    <property type="project" value="UniProtKB-KW"/>
</dbReference>
<keyword evidence="4" id="KW-0519">Myristate</keyword>
<evidence type="ECO:0000256" key="1">
    <source>
        <dbReference type="ARBA" id="ARBA00004555"/>
    </source>
</evidence>
<feature type="compositionally biased region" description="Acidic residues" evidence="14">
    <location>
        <begin position="511"/>
        <end position="521"/>
    </location>
</feature>
<keyword evidence="3" id="KW-0813">Transport</keyword>
<dbReference type="GO" id="GO:0046872">
    <property type="term" value="F:metal ion binding"/>
    <property type="evidence" value="ECO:0007669"/>
    <property type="project" value="UniProtKB-KW"/>
</dbReference>
<dbReference type="GO" id="GO:0005525">
    <property type="term" value="F:GTP binding"/>
    <property type="evidence" value="ECO:0007669"/>
    <property type="project" value="UniProtKB-KW"/>
</dbReference>
<comment type="similarity">
    <text evidence="2">Belongs to the small GTPase superfamily. Arf family.</text>
</comment>